<dbReference type="Proteomes" id="UP001631993">
    <property type="component" value="Unassembled WGS sequence"/>
</dbReference>
<dbReference type="InterPro" id="IPR025325">
    <property type="entry name" value="DUF4231"/>
</dbReference>
<keyword evidence="3" id="KW-1185">Reference proteome</keyword>
<evidence type="ECO:0000256" key="1">
    <source>
        <dbReference type="SAM" id="MobiDB-lite"/>
    </source>
</evidence>
<dbReference type="RefSeq" id="WP_409085451.1">
    <property type="nucleotide sequence ID" value="NZ_JBJVMW010000027.1"/>
</dbReference>
<accession>A0ABW9IUT7</accession>
<dbReference type="Pfam" id="PF14015">
    <property type="entry name" value="DUF4231"/>
    <property type="match status" value="1"/>
</dbReference>
<organism evidence="2 3">
    <name type="scientific">Streptomyces galilaeus</name>
    <dbReference type="NCBI Taxonomy" id="33899"/>
    <lineage>
        <taxon>Bacteria</taxon>
        <taxon>Bacillati</taxon>
        <taxon>Actinomycetota</taxon>
        <taxon>Actinomycetes</taxon>
        <taxon>Kitasatosporales</taxon>
        <taxon>Streptomycetaceae</taxon>
        <taxon>Streptomyces</taxon>
    </lineage>
</organism>
<name>A0ABW9IUT7_STRGJ</name>
<gene>
    <name evidence="2" type="ORF">ACKI1S_37540</name>
</gene>
<proteinExistence type="predicted"/>
<sequence>MPKVEWPDIPPSVTTRGTWYRQNMHSARWKAKLLDLAILILAAGVPFAVAIKADNWVVALLGSLTSLLTGARHVFDPQGDWISFSRANVQIETEVVRYKQALDEYGDPAAAPGILAARVEEICAEETGAWAQRLPRPAIAETNEPIATELFRAGPCRAFPAGLAVVGGGVSGTTPASPAQRPHDGRPMPVPRAHVSNATGSGNGARGAGHRRCQVGWSDEAH</sequence>
<evidence type="ECO:0000313" key="3">
    <source>
        <dbReference type="Proteomes" id="UP001631993"/>
    </source>
</evidence>
<comment type="caution">
    <text evidence="2">The sequence shown here is derived from an EMBL/GenBank/DDBJ whole genome shotgun (WGS) entry which is preliminary data.</text>
</comment>
<dbReference type="NCBIfam" id="NF033634">
    <property type="entry name" value="SLATT_1"/>
    <property type="match status" value="1"/>
</dbReference>
<protein>
    <submittedName>
        <fullName evidence="2">DUF4231 domain-containing protein</fullName>
    </submittedName>
</protein>
<reference evidence="2 3" key="1">
    <citation type="submission" date="2024-12" db="EMBL/GenBank/DDBJ databases">
        <title>Forecasting of Potato common scab and diversities of Pathogenic streptomyces spp. in china.</title>
        <authorList>
            <person name="Handique U."/>
            <person name="Wu J."/>
        </authorList>
    </citation>
    <scope>NUCLEOTIDE SEQUENCE [LARGE SCALE GENOMIC DNA]</scope>
    <source>
        <strain evidence="2 3">ZRIMU1585</strain>
    </source>
</reference>
<dbReference type="EMBL" id="JBJVNE010000023">
    <property type="protein sequence ID" value="MFM9651832.1"/>
    <property type="molecule type" value="Genomic_DNA"/>
</dbReference>
<feature type="region of interest" description="Disordered" evidence="1">
    <location>
        <begin position="171"/>
        <end position="222"/>
    </location>
</feature>
<evidence type="ECO:0000313" key="2">
    <source>
        <dbReference type="EMBL" id="MFM9651832.1"/>
    </source>
</evidence>